<dbReference type="Gene3D" id="3.40.30.10">
    <property type="entry name" value="Glutaredoxin"/>
    <property type="match status" value="1"/>
</dbReference>
<dbReference type="Pfam" id="PF00578">
    <property type="entry name" value="AhpC-TSA"/>
    <property type="match status" value="1"/>
</dbReference>
<dbReference type="InterPro" id="IPR013766">
    <property type="entry name" value="Thioredoxin_domain"/>
</dbReference>
<dbReference type="InterPro" id="IPR036249">
    <property type="entry name" value="Thioredoxin-like_sf"/>
</dbReference>
<dbReference type="PROSITE" id="PS51352">
    <property type="entry name" value="THIOREDOXIN_2"/>
    <property type="match status" value="1"/>
</dbReference>
<gene>
    <name evidence="6" type="ORF">SAMN04488561_1795</name>
</gene>
<evidence type="ECO:0000256" key="4">
    <source>
        <dbReference type="SAM" id="MobiDB-lite"/>
    </source>
</evidence>
<organism evidence="6 7">
    <name type="scientific">Jiangella alba</name>
    <dbReference type="NCBI Taxonomy" id="561176"/>
    <lineage>
        <taxon>Bacteria</taxon>
        <taxon>Bacillati</taxon>
        <taxon>Actinomycetota</taxon>
        <taxon>Actinomycetes</taxon>
        <taxon>Jiangellales</taxon>
        <taxon>Jiangellaceae</taxon>
        <taxon>Jiangella</taxon>
    </lineage>
</organism>
<proteinExistence type="predicted"/>
<dbReference type="Proteomes" id="UP000181980">
    <property type="component" value="Unassembled WGS sequence"/>
</dbReference>
<evidence type="ECO:0000256" key="2">
    <source>
        <dbReference type="ARBA" id="ARBA00022862"/>
    </source>
</evidence>
<evidence type="ECO:0000313" key="7">
    <source>
        <dbReference type="Proteomes" id="UP000181980"/>
    </source>
</evidence>
<keyword evidence="7" id="KW-1185">Reference proteome</keyword>
<evidence type="ECO:0000259" key="5">
    <source>
        <dbReference type="PROSITE" id="PS51352"/>
    </source>
</evidence>
<dbReference type="AlphaFoldDB" id="A0A1H5JXS6"/>
<sequence>MSLVGAPAPDFELPDQHGSAVRLSSLRGRPVVLAFFPFAFTDVCTGELAAIRDSLIPAVGDTAHVVAVSCDSMFALRVFADGAGLDFPLLSDFWPHGAVAAAYGVLDHDRGCAVRGTFVVDAGGPSAGTSSIRFPMPGTSTTTGACWVRSARPDGPGASDVRGPERQQEGSSLVPCYRCGARQSDPARGTNLWVRGVRADEQVLICPDCQQNKGWSTDLDHCSVCGATTLVRRLGHTVCRSCEASATAEFLAVETTMDRGFAIRMPGPGRHRRTDSRDLSADVASAIDRVLGRAPARPTQSAIADALAASEPQKAPPEGAA</sequence>
<keyword evidence="1" id="KW-0560">Oxidoreductase</keyword>
<feature type="domain" description="Thioredoxin" evidence="5">
    <location>
        <begin position="2"/>
        <end position="153"/>
    </location>
</feature>
<evidence type="ECO:0000256" key="3">
    <source>
        <dbReference type="ARBA" id="ARBA00023284"/>
    </source>
</evidence>
<dbReference type="InterPro" id="IPR000866">
    <property type="entry name" value="AhpC/TSA"/>
</dbReference>
<reference evidence="7" key="1">
    <citation type="submission" date="2016-10" db="EMBL/GenBank/DDBJ databases">
        <authorList>
            <person name="Varghese N."/>
            <person name="Submissions S."/>
        </authorList>
    </citation>
    <scope>NUCLEOTIDE SEQUENCE [LARGE SCALE GENOMIC DNA]</scope>
    <source>
        <strain evidence="7">DSM 45237</strain>
    </source>
</reference>
<dbReference type="PANTHER" id="PTHR43110">
    <property type="entry name" value="THIOL PEROXIDASE"/>
    <property type="match status" value="1"/>
</dbReference>
<dbReference type="GO" id="GO:0004601">
    <property type="term" value="F:peroxidase activity"/>
    <property type="evidence" value="ECO:0007669"/>
    <property type="project" value="UniProtKB-KW"/>
</dbReference>
<protein>
    <submittedName>
        <fullName evidence="6">Peroxiredoxin</fullName>
    </submittedName>
</protein>
<evidence type="ECO:0000313" key="6">
    <source>
        <dbReference type="EMBL" id="SEE57312.1"/>
    </source>
</evidence>
<dbReference type="InterPro" id="IPR050455">
    <property type="entry name" value="Tpx_Peroxidase_subfamily"/>
</dbReference>
<keyword evidence="3" id="KW-0676">Redox-active center</keyword>
<dbReference type="SUPFAM" id="SSF52833">
    <property type="entry name" value="Thioredoxin-like"/>
    <property type="match status" value="1"/>
</dbReference>
<evidence type="ECO:0000256" key="1">
    <source>
        <dbReference type="ARBA" id="ARBA00022559"/>
    </source>
</evidence>
<dbReference type="PANTHER" id="PTHR43110:SF1">
    <property type="entry name" value="THIOL PEROXIDASE"/>
    <property type="match status" value="1"/>
</dbReference>
<dbReference type="EMBL" id="FNUC01000003">
    <property type="protein sequence ID" value="SEE57312.1"/>
    <property type="molecule type" value="Genomic_DNA"/>
</dbReference>
<dbReference type="STRING" id="561176.SAMN04488561_1795"/>
<keyword evidence="1" id="KW-0575">Peroxidase</keyword>
<feature type="region of interest" description="Disordered" evidence="4">
    <location>
        <begin position="294"/>
        <end position="321"/>
    </location>
</feature>
<name>A0A1H5JXS6_9ACTN</name>
<keyword evidence="2" id="KW-0049">Antioxidant</keyword>
<accession>A0A1H5JXS6</accession>